<evidence type="ECO:0000259" key="2">
    <source>
        <dbReference type="Pfam" id="PF14914"/>
    </source>
</evidence>
<dbReference type="Pfam" id="PF14914">
    <property type="entry name" value="LRRC37AB_C"/>
    <property type="match status" value="1"/>
</dbReference>
<dbReference type="PANTHER" id="PTHR23045:SF9">
    <property type="entry name" value="LEUCINE RICH REPEAT CONTAINING 37A-RELATED"/>
    <property type="match status" value="1"/>
</dbReference>
<organism evidence="3 4">
    <name type="scientific">Cnephaeus nilssonii</name>
    <name type="common">Northern bat</name>
    <name type="synonym">Eptesicus nilssonii</name>
    <dbReference type="NCBI Taxonomy" id="3371016"/>
    <lineage>
        <taxon>Eukaryota</taxon>
        <taxon>Metazoa</taxon>
        <taxon>Chordata</taxon>
        <taxon>Craniata</taxon>
        <taxon>Vertebrata</taxon>
        <taxon>Euteleostomi</taxon>
        <taxon>Mammalia</taxon>
        <taxon>Eutheria</taxon>
        <taxon>Laurasiatheria</taxon>
        <taxon>Chiroptera</taxon>
        <taxon>Yangochiroptera</taxon>
        <taxon>Vespertilionidae</taxon>
        <taxon>Cnephaeus</taxon>
    </lineage>
</organism>
<reference evidence="3" key="1">
    <citation type="submission" date="2023-06" db="EMBL/GenBank/DDBJ databases">
        <title>Reference genome for the Northern bat (Eptesicus nilssonii), a most northern bat species.</title>
        <authorList>
            <person name="Laine V.N."/>
            <person name="Pulliainen A.T."/>
            <person name="Lilley T.M."/>
        </authorList>
    </citation>
    <scope>NUCLEOTIDE SEQUENCE</scope>
    <source>
        <strain evidence="3">BLF_Eptnil</strain>
        <tissue evidence="3">Kidney</tissue>
    </source>
</reference>
<name>A0AA40LGE8_CNENI</name>
<dbReference type="EMBL" id="JAULJE010000020">
    <property type="protein sequence ID" value="KAK1331695.1"/>
    <property type="molecule type" value="Genomic_DNA"/>
</dbReference>
<keyword evidence="1" id="KW-1133">Transmembrane helix</keyword>
<evidence type="ECO:0000313" key="3">
    <source>
        <dbReference type="EMBL" id="KAK1331695.1"/>
    </source>
</evidence>
<protein>
    <recommendedName>
        <fullName evidence="2">LRRC37A/B like protein 1 C-terminal domain-containing protein</fullName>
    </recommendedName>
</protein>
<keyword evidence="1" id="KW-0812">Transmembrane</keyword>
<dbReference type="AlphaFoldDB" id="A0AA40LGE8"/>
<evidence type="ECO:0000313" key="4">
    <source>
        <dbReference type="Proteomes" id="UP001177744"/>
    </source>
</evidence>
<dbReference type="PANTHER" id="PTHR23045">
    <property type="entry name" value="LEUCINE-RICH REPEAT-CONTAINING PROTEIN 37A"/>
    <property type="match status" value="1"/>
</dbReference>
<dbReference type="Proteomes" id="UP001177744">
    <property type="component" value="Unassembled WGS sequence"/>
</dbReference>
<keyword evidence="1" id="KW-0472">Membrane</keyword>
<dbReference type="InterPro" id="IPR029423">
    <property type="entry name" value="LRRC37AB_C"/>
</dbReference>
<feature type="domain" description="LRRC37A/B like protein 1 C-terminal" evidence="2">
    <location>
        <begin position="111"/>
        <end position="196"/>
    </location>
</feature>
<keyword evidence="4" id="KW-1185">Reference proteome</keyword>
<accession>A0AA40LGE8</accession>
<evidence type="ECO:0000256" key="1">
    <source>
        <dbReference type="SAM" id="Phobius"/>
    </source>
</evidence>
<gene>
    <name evidence="3" type="ORF">QTO34_009668</name>
</gene>
<feature type="transmembrane region" description="Helical" evidence="1">
    <location>
        <begin position="173"/>
        <end position="195"/>
    </location>
</feature>
<proteinExistence type="predicted"/>
<comment type="caution">
    <text evidence="3">The sequence shown here is derived from an EMBL/GenBank/DDBJ whole genome shotgun (WGS) entry which is preliminary data.</text>
</comment>
<dbReference type="InterPro" id="IPR015753">
    <property type="entry name" value="LRRC37"/>
</dbReference>
<sequence>MTEQNATMDICELCSCNNGTVSCIGFGSNQRLHRVPVPEPSTYNGTFTALDMGITTQVTFTTLDNILMTTPELEKLTSPPSLTLITTSNTFNSSEVLVYQLHMFQKLTKETLFSGIGLLMRLLTEQQEVKISNPEWDAEQWKNERMQAPWEQAEKESNEFTKEVPGYENYNKVIIASPVIAVVAFFFVVFCLIVVRQQLIQISNVYSVFREGSEPTT</sequence>